<keyword evidence="1" id="KW-0175">Coiled coil</keyword>
<name>A0ABT8CZF8_9FLAO</name>
<dbReference type="EMBL" id="JAUFQU010000001">
    <property type="protein sequence ID" value="MDN3708580.1"/>
    <property type="molecule type" value="Genomic_DNA"/>
</dbReference>
<evidence type="ECO:0000256" key="1">
    <source>
        <dbReference type="SAM" id="Coils"/>
    </source>
</evidence>
<evidence type="ECO:0000313" key="4">
    <source>
        <dbReference type="Proteomes" id="UP001242368"/>
    </source>
</evidence>
<dbReference type="RefSeq" id="WP_290364439.1">
    <property type="nucleotide sequence ID" value="NZ_JAUFQU010000001.1"/>
</dbReference>
<dbReference type="Proteomes" id="UP001242368">
    <property type="component" value="Unassembled WGS sequence"/>
</dbReference>
<proteinExistence type="predicted"/>
<keyword evidence="2" id="KW-0472">Membrane</keyword>
<feature type="transmembrane region" description="Helical" evidence="2">
    <location>
        <begin position="6"/>
        <end position="26"/>
    </location>
</feature>
<accession>A0ABT8CZF8</accession>
<feature type="coiled-coil region" evidence="1">
    <location>
        <begin position="78"/>
        <end position="109"/>
    </location>
</feature>
<keyword evidence="4" id="KW-1185">Reference proteome</keyword>
<gene>
    <name evidence="3" type="ORF">QW060_15875</name>
</gene>
<evidence type="ECO:0000256" key="2">
    <source>
        <dbReference type="SAM" id="Phobius"/>
    </source>
</evidence>
<dbReference type="InterPro" id="IPR052928">
    <property type="entry name" value="Desiccation-related_membrane"/>
</dbReference>
<keyword evidence="2" id="KW-0812">Transmembrane</keyword>
<protein>
    <submittedName>
        <fullName evidence="3">YtxH domain-containing protein</fullName>
    </submittedName>
</protein>
<dbReference type="InterPro" id="IPR024623">
    <property type="entry name" value="YtxH"/>
</dbReference>
<reference evidence="4" key="1">
    <citation type="journal article" date="2019" name="Int. J. Syst. Evol. Microbiol.">
        <title>The Global Catalogue of Microorganisms (GCM) 10K type strain sequencing project: providing services to taxonomists for standard genome sequencing and annotation.</title>
        <authorList>
            <consortium name="The Broad Institute Genomics Platform"/>
            <consortium name="The Broad Institute Genome Sequencing Center for Infectious Disease"/>
            <person name="Wu L."/>
            <person name="Ma J."/>
        </authorList>
    </citation>
    <scope>NUCLEOTIDE SEQUENCE [LARGE SCALE GENOMIC DNA]</scope>
    <source>
        <strain evidence="4">CECT 7184</strain>
    </source>
</reference>
<dbReference type="Pfam" id="PF12732">
    <property type="entry name" value="YtxH"/>
    <property type="match status" value="1"/>
</dbReference>
<keyword evidence="2" id="KW-1133">Transmembrane helix</keyword>
<comment type="caution">
    <text evidence="3">The sequence shown here is derived from an EMBL/GenBank/DDBJ whole genome shotgun (WGS) entry which is preliminary data.</text>
</comment>
<dbReference type="PANTHER" id="PTHR35792:SF2">
    <property type="entry name" value="GENERAL STRESS PROTEIN"/>
    <property type="match status" value="1"/>
</dbReference>
<dbReference type="Gene3D" id="1.20.120.20">
    <property type="entry name" value="Apolipoprotein"/>
    <property type="match status" value="1"/>
</dbReference>
<organism evidence="3 4">
    <name type="scientific">Paenimyroides ceti</name>
    <dbReference type="NCBI Taxonomy" id="395087"/>
    <lineage>
        <taxon>Bacteria</taxon>
        <taxon>Pseudomonadati</taxon>
        <taxon>Bacteroidota</taxon>
        <taxon>Flavobacteriia</taxon>
        <taxon>Flavobacteriales</taxon>
        <taxon>Flavobacteriaceae</taxon>
        <taxon>Paenimyroides</taxon>
    </lineage>
</organism>
<sequence>MGKTGNTLVAILAGAAVGAVAGVLLAPDQGEKTRKRIGKGFKSGADDLGSKFDDLKNQVKGLLASKKVDIESTINGLVDKAENKSEDVIAALEKKLDELKRGAHKAADAAKAQVK</sequence>
<evidence type="ECO:0000313" key="3">
    <source>
        <dbReference type="EMBL" id="MDN3708580.1"/>
    </source>
</evidence>
<dbReference type="PANTHER" id="PTHR35792">
    <property type="entry name" value="GENERAL STRESS PROTEIN"/>
    <property type="match status" value="1"/>
</dbReference>